<keyword evidence="8" id="KW-1185">Reference proteome</keyword>
<dbReference type="RefSeq" id="WP_092078448.1">
    <property type="nucleotide sequence ID" value="NZ_FNAQ01000008.1"/>
</dbReference>
<organism evidence="7 8">
    <name type="scientific">Desulfuromonas thiophila</name>
    <dbReference type="NCBI Taxonomy" id="57664"/>
    <lineage>
        <taxon>Bacteria</taxon>
        <taxon>Pseudomonadati</taxon>
        <taxon>Thermodesulfobacteriota</taxon>
        <taxon>Desulfuromonadia</taxon>
        <taxon>Desulfuromonadales</taxon>
        <taxon>Desulfuromonadaceae</taxon>
        <taxon>Desulfuromonas</taxon>
    </lineage>
</organism>
<evidence type="ECO:0000256" key="5">
    <source>
        <dbReference type="SAM" id="SignalP"/>
    </source>
</evidence>
<dbReference type="Pfam" id="PF09864">
    <property type="entry name" value="MliC"/>
    <property type="match status" value="1"/>
</dbReference>
<reference evidence="8" key="1">
    <citation type="submission" date="2016-10" db="EMBL/GenBank/DDBJ databases">
        <authorList>
            <person name="Varghese N."/>
            <person name="Submissions S."/>
        </authorList>
    </citation>
    <scope>NUCLEOTIDE SEQUENCE [LARGE SCALE GENOMIC DNA]</scope>
    <source>
        <strain evidence="8">DSM 8987</strain>
    </source>
</reference>
<proteinExistence type="predicted"/>
<dbReference type="AlphaFoldDB" id="A0A1G7C4Z1"/>
<keyword evidence="3" id="KW-0564">Palmitate</keyword>
<feature type="signal peptide" evidence="5">
    <location>
        <begin position="1"/>
        <end position="28"/>
    </location>
</feature>
<gene>
    <name evidence="7" type="ORF">SAMN05661003_10874</name>
</gene>
<evidence type="ECO:0000256" key="4">
    <source>
        <dbReference type="ARBA" id="ARBA00023288"/>
    </source>
</evidence>
<feature type="domain" description="C-type lysozyme inhibitor" evidence="6">
    <location>
        <begin position="47"/>
        <end position="107"/>
    </location>
</feature>
<evidence type="ECO:0000256" key="3">
    <source>
        <dbReference type="ARBA" id="ARBA00023139"/>
    </source>
</evidence>
<dbReference type="SUPFAM" id="SSF141488">
    <property type="entry name" value="YdhA-like"/>
    <property type="match status" value="1"/>
</dbReference>
<keyword evidence="2" id="KW-0472">Membrane</keyword>
<keyword evidence="1 5" id="KW-0732">Signal</keyword>
<dbReference type="OrthoDB" id="26727at2"/>
<sequence>MNDRCFSPAAVAVLLLAAVLLCHGCAKEAVAPAARPRLQLADHLSVYHCDSGARIVICPTNDALLLSWQDHSYSLRQAISASGARYQGEGLEWWSKGNEAWLSRLTAQGPDEPLEHCRLDGGR</sequence>
<dbReference type="STRING" id="57664.SAMN05661003_10874"/>
<evidence type="ECO:0000256" key="1">
    <source>
        <dbReference type="ARBA" id="ARBA00022729"/>
    </source>
</evidence>
<dbReference type="InterPro" id="IPR036328">
    <property type="entry name" value="MliC_sf"/>
</dbReference>
<keyword evidence="4" id="KW-0449">Lipoprotein</keyword>
<name>A0A1G7C4Z1_9BACT</name>
<feature type="chain" id="PRO_5017322568" evidence="5">
    <location>
        <begin position="29"/>
        <end position="123"/>
    </location>
</feature>
<evidence type="ECO:0000313" key="8">
    <source>
        <dbReference type="Proteomes" id="UP000243205"/>
    </source>
</evidence>
<dbReference type="InterPro" id="IPR018660">
    <property type="entry name" value="MliC"/>
</dbReference>
<evidence type="ECO:0000313" key="7">
    <source>
        <dbReference type="EMBL" id="SDE34367.1"/>
    </source>
</evidence>
<protein>
    <submittedName>
        <fullName evidence="7">Membrane-bound lysozyme-inhibitor of c-type lysozyme</fullName>
    </submittedName>
</protein>
<dbReference type="Gene3D" id="2.40.128.200">
    <property type="match status" value="1"/>
</dbReference>
<evidence type="ECO:0000259" key="6">
    <source>
        <dbReference type="Pfam" id="PF09864"/>
    </source>
</evidence>
<accession>A0A1G7C4Z1</accession>
<dbReference type="Proteomes" id="UP000243205">
    <property type="component" value="Unassembled WGS sequence"/>
</dbReference>
<dbReference type="EMBL" id="FNAQ01000008">
    <property type="protein sequence ID" value="SDE34367.1"/>
    <property type="molecule type" value="Genomic_DNA"/>
</dbReference>
<evidence type="ECO:0000256" key="2">
    <source>
        <dbReference type="ARBA" id="ARBA00023136"/>
    </source>
</evidence>